<reference evidence="1 2" key="1">
    <citation type="journal article" date="2012" name="J. Bacteriol.">
        <title>Genome sequence of "Candidatus Nitrosopumilus salaria" BD31, an ammonia-oxidizing archaeon from the San Francisco Bay estuary.</title>
        <authorList>
            <person name="Mosier A.C."/>
            <person name="Allen E.E."/>
            <person name="Kim M."/>
            <person name="Ferriera S."/>
            <person name="Francis C.A."/>
        </authorList>
    </citation>
    <scope>NUCLEOTIDE SEQUENCE [LARGE SCALE GENOMIC DNA]</scope>
    <source>
        <strain evidence="1 2">BD31</strain>
    </source>
</reference>
<evidence type="ECO:0008006" key="3">
    <source>
        <dbReference type="Google" id="ProtNLM"/>
    </source>
</evidence>
<comment type="caution">
    <text evidence="1">The sequence shown here is derived from an EMBL/GenBank/DDBJ whole genome shotgun (WGS) entry which is preliminary data.</text>
</comment>
<proteinExistence type="predicted"/>
<dbReference type="AlphaFoldDB" id="I3D2M1"/>
<dbReference type="PATRIC" id="fig|859350.6.peg.1022"/>
<protein>
    <recommendedName>
        <fullName evidence="3">Extracellular protein</fullName>
    </recommendedName>
</protein>
<evidence type="ECO:0000313" key="2">
    <source>
        <dbReference type="Proteomes" id="UP000003423"/>
    </source>
</evidence>
<dbReference type="EMBL" id="AEXL02000090">
    <property type="protein sequence ID" value="EIJ65964.1"/>
    <property type="molecule type" value="Genomic_DNA"/>
</dbReference>
<name>I3D2M1_9ARCH</name>
<evidence type="ECO:0000313" key="1">
    <source>
        <dbReference type="EMBL" id="EIJ65964.1"/>
    </source>
</evidence>
<gene>
    <name evidence="1" type="ORF">BD31_I0094</name>
</gene>
<dbReference type="Proteomes" id="UP000003423">
    <property type="component" value="Unassembled WGS sequence"/>
</dbReference>
<keyword evidence="2" id="KW-1185">Reference proteome</keyword>
<sequence length="214" mass="23891">MIFMNKKIIILILIPVIVIPLIFSVYLELMSEKQSLQTFENNFIYSDTEKIQKILATKNISMSSPSVITDHTIKQYCTFFDDDGVQQFVSYCVTTAILDSEGKPLGNINMGGNPIEPSMALALVETGSSFDSKSEEIGFIFETMIDTLVCDCWDEKKPGGFESVSAWIHTAEQKYGESSQSTLTSKINGLAQKQLILEITPSNDSYLWTLIILS</sequence>
<accession>I3D2M1</accession>
<organism evidence="1 2">
    <name type="scientific">Candidatus Nitrosopumilus salarius BD31</name>
    <dbReference type="NCBI Taxonomy" id="859350"/>
    <lineage>
        <taxon>Archaea</taxon>
        <taxon>Nitrososphaerota</taxon>
        <taxon>Nitrososphaeria</taxon>
        <taxon>Nitrosopumilales</taxon>
        <taxon>Nitrosopumilaceae</taxon>
        <taxon>Nitrosopumilus</taxon>
    </lineage>
</organism>